<dbReference type="SUPFAM" id="SSF48695">
    <property type="entry name" value="Multiheme cytochromes"/>
    <property type="match status" value="1"/>
</dbReference>
<dbReference type="InterPro" id="IPR036280">
    <property type="entry name" value="Multihaem_cyt_sf"/>
</dbReference>
<name>A0A120KMJ9_9BACT</name>
<feature type="domain" description="Cytochrome c-552/4" evidence="1">
    <location>
        <begin position="24"/>
        <end position="96"/>
    </location>
</feature>
<evidence type="ECO:0000313" key="3">
    <source>
        <dbReference type="Proteomes" id="UP000069241"/>
    </source>
</evidence>
<dbReference type="STRING" id="44742.AXF13_01920"/>
<keyword evidence="3" id="KW-1185">Reference proteome</keyword>
<organism evidence="2 3">
    <name type="scientific">Desulfovibrio fairfieldensis</name>
    <dbReference type="NCBI Taxonomy" id="44742"/>
    <lineage>
        <taxon>Bacteria</taxon>
        <taxon>Pseudomonadati</taxon>
        <taxon>Thermodesulfobacteriota</taxon>
        <taxon>Desulfovibrionia</taxon>
        <taxon>Desulfovibrionales</taxon>
        <taxon>Desulfovibrionaceae</taxon>
        <taxon>Desulfovibrio</taxon>
    </lineage>
</organism>
<reference evidence="3" key="1">
    <citation type="submission" date="2016-02" db="EMBL/GenBank/DDBJ databases">
        <authorList>
            <person name="Holder M.E."/>
            <person name="Ajami N.J."/>
            <person name="Petrosino J.F."/>
        </authorList>
    </citation>
    <scope>NUCLEOTIDE SEQUENCE [LARGE SCALE GENOMIC DNA]</scope>
    <source>
        <strain evidence="3">CCUG 45958</strain>
    </source>
</reference>
<evidence type="ECO:0000259" key="1">
    <source>
        <dbReference type="Pfam" id="PF13435"/>
    </source>
</evidence>
<dbReference type="Gene3D" id="1.10.1130.10">
    <property type="entry name" value="Flavocytochrome C3, Chain A"/>
    <property type="match status" value="1"/>
</dbReference>
<dbReference type="EMBL" id="CP014229">
    <property type="protein sequence ID" value="AMD91474.1"/>
    <property type="molecule type" value="Genomic_DNA"/>
</dbReference>
<dbReference type="InterPro" id="IPR023155">
    <property type="entry name" value="Cyt_c-552/4"/>
</dbReference>
<proteinExistence type="predicted"/>
<evidence type="ECO:0000313" key="2">
    <source>
        <dbReference type="EMBL" id="AMD91474.1"/>
    </source>
</evidence>
<sequence length="142" mass="15176">MLTSVPASAGAINAAAGPYVGSRKCAECHAEEYETFRKYSKKAGTWKHISTMAPKLTAEELRGCYACHSTGYGKGGFVDYQSTPHLADVGCETCHGPGAAHAESGDPAAIRRTPRHEDCLACHNESRVKAFNFKPLIHSGAH</sequence>
<dbReference type="Pfam" id="PF13435">
    <property type="entry name" value="Cytochrome_C554"/>
    <property type="match status" value="1"/>
</dbReference>
<protein>
    <submittedName>
        <fullName evidence="2">Cytochrome C</fullName>
    </submittedName>
</protein>
<accession>A0A120KMJ9</accession>
<gene>
    <name evidence="2" type="ORF">AXF13_01920</name>
</gene>
<dbReference type="KEGG" id="dfi:AXF13_01920"/>
<dbReference type="Proteomes" id="UP000069241">
    <property type="component" value="Chromosome"/>
</dbReference>
<dbReference type="AlphaFoldDB" id="A0A120KMJ9"/>